<dbReference type="SMART" id="SM01361">
    <property type="entry name" value="A2M_recep"/>
    <property type="match status" value="1"/>
</dbReference>
<dbReference type="PANTHER" id="PTHR11412">
    <property type="entry name" value="MACROGLOBULIN / COMPLEMENT"/>
    <property type="match status" value="1"/>
</dbReference>
<dbReference type="PANTHER" id="PTHR11412:SF174">
    <property type="entry name" value="OVOSTATIN HOMOLOG 1"/>
    <property type="match status" value="1"/>
</dbReference>
<name>A0A8C7B1F8_NEOVI</name>
<organism evidence="2 3">
    <name type="scientific">Neovison vison</name>
    <name type="common">American mink</name>
    <name type="synonym">Mustela vison</name>
    <dbReference type="NCBI Taxonomy" id="452646"/>
    <lineage>
        <taxon>Eukaryota</taxon>
        <taxon>Metazoa</taxon>
        <taxon>Chordata</taxon>
        <taxon>Craniata</taxon>
        <taxon>Vertebrata</taxon>
        <taxon>Euteleostomi</taxon>
        <taxon>Mammalia</taxon>
        <taxon>Eutheria</taxon>
        <taxon>Laurasiatheria</taxon>
        <taxon>Carnivora</taxon>
        <taxon>Caniformia</taxon>
        <taxon>Musteloidea</taxon>
        <taxon>Mustelidae</taxon>
        <taxon>Mustelinae</taxon>
        <taxon>Neogale</taxon>
    </lineage>
</organism>
<feature type="domain" description="Alpha-macroglobulin receptor-binding" evidence="1">
    <location>
        <begin position="1"/>
        <end position="86"/>
    </location>
</feature>
<dbReference type="Proteomes" id="UP000694425">
    <property type="component" value="Unplaced"/>
</dbReference>
<keyword evidence="3" id="KW-1185">Reference proteome</keyword>
<dbReference type="InterPro" id="IPR050473">
    <property type="entry name" value="A2M/Complement_sys"/>
</dbReference>
<sequence>MVLVDIKMLSGFSPVMASIEELENNGQVMKTEVKNDHVLFYLETVFGTANHFTFSVEQTNLVSNIQPAPVMAREYYEKDKYDLVSFNINSVSVSQ</sequence>
<dbReference type="GeneTree" id="ENSGT00940000158779"/>
<dbReference type="Ensembl" id="ENSNVIT00000016137.1">
    <property type="protein sequence ID" value="ENSNVIP00000013804.1"/>
    <property type="gene ID" value="ENSNVIG00000010881.1"/>
</dbReference>
<evidence type="ECO:0000313" key="2">
    <source>
        <dbReference type="Ensembl" id="ENSNVIP00000013804.1"/>
    </source>
</evidence>
<reference evidence="2" key="2">
    <citation type="submission" date="2025-09" db="UniProtKB">
        <authorList>
            <consortium name="Ensembl"/>
        </authorList>
    </citation>
    <scope>IDENTIFICATION</scope>
</reference>
<dbReference type="Gene3D" id="2.60.40.690">
    <property type="entry name" value="Alpha-macroglobulin, receptor-binding domain"/>
    <property type="match status" value="1"/>
</dbReference>
<evidence type="ECO:0000259" key="1">
    <source>
        <dbReference type="SMART" id="SM01361"/>
    </source>
</evidence>
<protein>
    <recommendedName>
        <fullName evidence="1">Alpha-macroglobulin receptor-binding domain-containing protein</fullName>
    </recommendedName>
</protein>
<dbReference type="InterPro" id="IPR036595">
    <property type="entry name" value="A-macroglobulin_rcpt-bd_sf"/>
</dbReference>
<dbReference type="Pfam" id="PF07677">
    <property type="entry name" value="A2M_recep"/>
    <property type="match status" value="1"/>
</dbReference>
<dbReference type="AlphaFoldDB" id="A0A8C7B1F8"/>
<evidence type="ECO:0000313" key="3">
    <source>
        <dbReference type="Proteomes" id="UP000694425"/>
    </source>
</evidence>
<dbReference type="SUPFAM" id="SSF49410">
    <property type="entry name" value="Alpha-macroglobulin receptor domain"/>
    <property type="match status" value="1"/>
</dbReference>
<reference evidence="2" key="1">
    <citation type="submission" date="2025-08" db="UniProtKB">
        <authorList>
            <consortium name="Ensembl"/>
        </authorList>
    </citation>
    <scope>IDENTIFICATION</scope>
</reference>
<proteinExistence type="predicted"/>
<accession>A0A8C7B1F8</accession>
<dbReference type="GO" id="GO:0005576">
    <property type="term" value="C:extracellular region"/>
    <property type="evidence" value="ECO:0007669"/>
    <property type="project" value="InterPro"/>
</dbReference>
<dbReference type="InterPro" id="IPR009048">
    <property type="entry name" value="A-macroglobulin_rcpt-bd"/>
</dbReference>